<sequence length="447" mass="51056">MSDFKAEDIKTTKITLKISNIDGRDKKDRKQRTSRTKVPNSRRDSLDSQSMILEDSDFEAKKSKKPTTTKVKIKRLSIDNQPTKTTSQKPEFGPPDSPSSHLNLENHFIVRVPEEISESVNEIVDKRGIGDDVEITFINNRKAAFRFKDQLYDATLMDLPTITESYRTTDKKQILKVADISQMLLVGEKISGFDSEKLNAPLEIKDIAYPHGLAPPLYNVSRRRFRHRISNAKIESIENEVLRLLKEDESAVSISYELQDLLLDSESTYQDSNSPDIKEHRFGTSIEADEDAESVMDMDDFDADLADEINRGLEELDDEDDMAEERMGESQYSPDGAEERSTSDGRKNMHSFSGKSGDKGSDDEEEEDSDEEASVYSEDNELNNERAMQRKLLIEEVSNLEATIKRKRADLNTAPNPIIRKRFEDTLQKLMTELEHKRTQLEAMNTE</sequence>
<keyword evidence="10" id="KW-1185">Reference proteome</keyword>
<name>A0A1R0GXF8_9FUNG</name>
<keyword evidence="4" id="KW-0804">Transcription</keyword>
<feature type="compositionally biased region" description="Polar residues" evidence="7">
    <location>
        <begin position="78"/>
        <end position="89"/>
    </location>
</feature>
<evidence type="ECO:0000259" key="8">
    <source>
        <dbReference type="SMART" id="SM01370"/>
    </source>
</evidence>
<feature type="region of interest" description="Disordered" evidence="7">
    <location>
        <begin position="314"/>
        <end position="384"/>
    </location>
</feature>
<proteinExistence type="inferred from homology"/>
<dbReference type="Pfam" id="PF04658">
    <property type="entry name" value="TAFII55_N"/>
    <property type="match status" value="1"/>
</dbReference>
<keyword evidence="9" id="KW-0396">Initiation factor</keyword>
<keyword evidence="5" id="KW-0539">Nucleus</keyword>
<comment type="similarity">
    <text evidence="2">Belongs to the TAF7 family.</text>
</comment>
<reference evidence="9 10" key="1">
    <citation type="journal article" date="2016" name="Mol. Biol. Evol.">
        <title>Genome-Wide Survey of Gut Fungi (Harpellales) Reveals the First Horizontally Transferred Ubiquitin Gene from a Mosquito Host.</title>
        <authorList>
            <person name="Wang Y."/>
            <person name="White M.M."/>
            <person name="Kvist S."/>
            <person name="Moncalvo J.M."/>
        </authorList>
    </citation>
    <scope>NUCLEOTIDE SEQUENCE [LARGE SCALE GENOMIC DNA]</scope>
    <source>
        <strain evidence="9 10">ALG-7-W6</strain>
    </source>
</reference>
<dbReference type="GO" id="GO:0051123">
    <property type="term" value="P:RNA polymerase II preinitiation complex assembly"/>
    <property type="evidence" value="ECO:0007669"/>
    <property type="project" value="TreeGrafter"/>
</dbReference>
<evidence type="ECO:0000256" key="6">
    <source>
        <dbReference type="SAM" id="Coils"/>
    </source>
</evidence>
<evidence type="ECO:0000256" key="2">
    <source>
        <dbReference type="ARBA" id="ARBA00009368"/>
    </source>
</evidence>
<feature type="domain" description="TAFII55 protein conserved region" evidence="8">
    <location>
        <begin position="104"/>
        <end position="253"/>
    </location>
</feature>
<keyword evidence="9" id="KW-0648">Protein biosynthesis</keyword>
<evidence type="ECO:0000256" key="7">
    <source>
        <dbReference type="SAM" id="MobiDB-lite"/>
    </source>
</evidence>
<evidence type="ECO:0000256" key="1">
    <source>
        <dbReference type="ARBA" id="ARBA00004123"/>
    </source>
</evidence>
<feature type="compositionally biased region" description="Basic residues" evidence="7">
    <location>
        <begin position="62"/>
        <end position="75"/>
    </location>
</feature>
<accession>A0A1R0GXF8</accession>
<dbReference type="GO" id="GO:0016251">
    <property type="term" value="F:RNA polymerase II general transcription initiation factor activity"/>
    <property type="evidence" value="ECO:0007669"/>
    <property type="project" value="TreeGrafter"/>
</dbReference>
<feature type="coiled-coil region" evidence="6">
    <location>
        <begin position="390"/>
        <end position="447"/>
    </location>
</feature>
<dbReference type="PANTHER" id="PTHR12228:SF0">
    <property type="entry name" value="TATA-BOX BINDING PROTEIN ASSOCIATED FACTOR 7"/>
    <property type="match status" value="1"/>
</dbReference>
<dbReference type="AlphaFoldDB" id="A0A1R0GXF8"/>
<comment type="caution">
    <text evidence="9">The sequence shown here is derived from an EMBL/GenBank/DDBJ whole genome shotgun (WGS) entry which is preliminary data.</text>
</comment>
<protein>
    <submittedName>
        <fullName evidence="9">Transcription initiation factor TFIID subunit 7</fullName>
    </submittedName>
</protein>
<dbReference type="InterPro" id="IPR006751">
    <property type="entry name" value="TAFII55_prot_cons_reg"/>
</dbReference>
<comment type="subcellular location">
    <subcellularLocation>
        <location evidence="1">Nucleus</location>
    </subcellularLocation>
</comment>
<evidence type="ECO:0000256" key="4">
    <source>
        <dbReference type="ARBA" id="ARBA00023163"/>
    </source>
</evidence>
<dbReference type="GO" id="GO:0003743">
    <property type="term" value="F:translation initiation factor activity"/>
    <property type="evidence" value="ECO:0007669"/>
    <property type="project" value="UniProtKB-KW"/>
</dbReference>
<feature type="region of interest" description="Disordered" evidence="7">
    <location>
        <begin position="267"/>
        <end position="293"/>
    </location>
</feature>
<keyword evidence="6" id="KW-0175">Coiled coil</keyword>
<dbReference type="SMART" id="SM01370">
    <property type="entry name" value="TAFII55_N"/>
    <property type="match status" value="1"/>
</dbReference>
<organism evidence="9 10">
    <name type="scientific">Smittium mucronatum</name>
    <dbReference type="NCBI Taxonomy" id="133383"/>
    <lineage>
        <taxon>Eukaryota</taxon>
        <taxon>Fungi</taxon>
        <taxon>Fungi incertae sedis</taxon>
        <taxon>Zoopagomycota</taxon>
        <taxon>Kickxellomycotina</taxon>
        <taxon>Harpellomycetes</taxon>
        <taxon>Harpellales</taxon>
        <taxon>Legeriomycetaceae</taxon>
        <taxon>Smittium</taxon>
    </lineage>
</organism>
<dbReference type="Proteomes" id="UP000187455">
    <property type="component" value="Unassembled WGS sequence"/>
</dbReference>
<dbReference type="GO" id="GO:0005669">
    <property type="term" value="C:transcription factor TFIID complex"/>
    <property type="evidence" value="ECO:0007669"/>
    <property type="project" value="InterPro"/>
</dbReference>
<feature type="region of interest" description="Disordered" evidence="7">
    <location>
        <begin position="19"/>
        <end position="102"/>
    </location>
</feature>
<keyword evidence="3" id="KW-0805">Transcription regulation</keyword>
<feature type="compositionally biased region" description="Basic and acidic residues" evidence="7">
    <location>
        <begin position="337"/>
        <end position="347"/>
    </location>
</feature>
<dbReference type="STRING" id="133383.A0A1R0GXF8"/>
<gene>
    <name evidence="9" type="ORF">AYI68_g4307</name>
</gene>
<evidence type="ECO:0000313" key="10">
    <source>
        <dbReference type="Proteomes" id="UP000187455"/>
    </source>
</evidence>
<evidence type="ECO:0000313" key="9">
    <source>
        <dbReference type="EMBL" id="OLY81584.1"/>
    </source>
</evidence>
<dbReference type="CDD" id="cd08047">
    <property type="entry name" value="TAF7"/>
    <property type="match status" value="1"/>
</dbReference>
<dbReference type="PANTHER" id="PTHR12228">
    <property type="entry name" value="TRANSCRIPTION INITIATION FACTOR TFIID 55 KD SUBUNIT-RELATED"/>
    <property type="match status" value="1"/>
</dbReference>
<dbReference type="InterPro" id="IPR037817">
    <property type="entry name" value="TAF7"/>
</dbReference>
<dbReference type="OrthoDB" id="153872at2759"/>
<evidence type="ECO:0000256" key="5">
    <source>
        <dbReference type="ARBA" id="ARBA00023242"/>
    </source>
</evidence>
<evidence type="ECO:0000256" key="3">
    <source>
        <dbReference type="ARBA" id="ARBA00023015"/>
    </source>
</evidence>
<feature type="compositionally biased region" description="Acidic residues" evidence="7">
    <location>
        <begin position="361"/>
        <end position="382"/>
    </location>
</feature>
<dbReference type="EMBL" id="LSSL01002334">
    <property type="protein sequence ID" value="OLY81584.1"/>
    <property type="molecule type" value="Genomic_DNA"/>
</dbReference>